<dbReference type="OMA" id="ECEEMME"/>
<protein>
    <submittedName>
        <fullName evidence="2">Expressed conserved protein</fullName>
    </submittedName>
</protein>
<evidence type="ECO:0000256" key="1">
    <source>
        <dbReference type="SAM" id="MobiDB-lite"/>
    </source>
</evidence>
<reference evidence="2" key="2">
    <citation type="submission" date="2015-11" db="EMBL/GenBank/DDBJ databases">
        <authorList>
            <person name="Zhang Y."/>
            <person name="Guo Z."/>
        </authorList>
    </citation>
    <scope>NUCLEOTIDE SEQUENCE</scope>
</reference>
<proteinExistence type="predicted"/>
<accession>A0A068YI01</accession>
<feature type="region of interest" description="Disordered" evidence="1">
    <location>
        <begin position="86"/>
        <end position="118"/>
    </location>
</feature>
<name>A0A068YI01_ECHMU</name>
<dbReference type="EMBL" id="LN902842">
    <property type="protein sequence ID" value="CDS41940.1"/>
    <property type="molecule type" value="Genomic_DNA"/>
</dbReference>
<feature type="compositionally biased region" description="Acidic residues" evidence="1">
    <location>
        <begin position="95"/>
        <end position="118"/>
    </location>
</feature>
<keyword evidence="3" id="KW-1185">Reference proteome</keyword>
<dbReference type="AlphaFoldDB" id="A0A068YI01"/>
<dbReference type="Proteomes" id="UP000017246">
    <property type="component" value="Unassembled WGS sequence"/>
</dbReference>
<dbReference type="OrthoDB" id="6262142at2759"/>
<sequence>MFNMACPVGPYDQYCFERRECVHFSFCSRYGKQSETPKDRCFQGCSDWRKGQPRTVPLKTTLVATGYPLENWIVKRCRRTDIKWPGTSKPVKGEGDEDEEDREECEEDEEECEEMMEDPCEAEMDFVGERGTNNASAVSPNRNMESPSFSELHMVGDGTCVKDGYLEENVLKLPPQENNLLRMHSNSSLNEKTDLQIKRWKYKWTFGNDNCIPQKKLDLSVKQPPILRQKKSALKRIFNNISNN</sequence>
<gene>
    <name evidence="2" type="ORF">EmuJ_000963100</name>
</gene>
<organism evidence="2 3">
    <name type="scientific">Echinococcus multilocularis</name>
    <name type="common">Fox tapeworm</name>
    <dbReference type="NCBI Taxonomy" id="6211"/>
    <lineage>
        <taxon>Eukaryota</taxon>
        <taxon>Metazoa</taxon>
        <taxon>Spiralia</taxon>
        <taxon>Lophotrochozoa</taxon>
        <taxon>Platyhelminthes</taxon>
        <taxon>Cestoda</taxon>
        <taxon>Eucestoda</taxon>
        <taxon>Cyclophyllidea</taxon>
        <taxon>Taeniidae</taxon>
        <taxon>Echinococcus</taxon>
    </lineage>
</organism>
<reference evidence="2" key="1">
    <citation type="journal article" date="2013" name="Nature">
        <title>The genomes of four tapeworm species reveal adaptations to parasitism.</title>
        <authorList>
            <person name="Tsai I.J."/>
            <person name="Zarowiecki M."/>
            <person name="Holroyd N."/>
            <person name="Garciarrubio A."/>
            <person name="Sanchez-Flores A."/>
            <person name="Brooks K.L."/>
            <person name="Tracey A."/>
            <person name="Bobes R.J."/>
            <person name="Fragoso G."/>
            <person name="Sciutto E."/>
            <person name="Aslett M."/>
            <person name="Beasley H."/>
            <person name="Bennett H.M."/>
            <person name="Cai J."/>
            <person name="Camicia F."/>
            <person name="Clark R."/>
            <person name="Cucher M."/>
            <person name="De Silva N."/>
            <person name="Day T.A."/>
            <person name="Deplazes P."/>
            <person name="Estrada K."/>
            <person name="Fernandez C."/>
            <person name="Holland P.W."/>
            <person name="Hou J."/>
            <person name="Hu S."/>
            <person name="Huckvale T."/>
            <person name="Hung S.S."/>
            <person name="Kamenetzky L."/>
            <person name="Keane J.A."/>
            <person name="Kiss F."/>
            <person name="Koziol U."/>
            <person name="Lambert O."/>
            <person name="Liu K."/>
            <person name="Luo X."/>
            <person name="Luo Y."/>
            <person name="Macchiaroli N."/>
            <person name="Nichol S."/>
            <person name="Paps J."/>
            <person name="Parkinson J."/>
            <person name="Pouchkina-Stantcheva N."/>
            <person name="Riddiford N."/>
            <person name="Rosenzvit M."/>
            <person name="Salinas G."/>
            <person name="Wasmuth J.D."/>
            <person name="Zamanian M."/>
            <person name="Zheng Y."/>
            <person name="Cai X."/>
            <person name="Soberon X."/>
            <person name="Olson P.D."/>
            <person name="Laclette J.P."/>
            <person name="Brehm K."/>
            <person name="Berriman M."/>
            <person name="Garciarrubio A."/>
            <person name="Bobes R.J."/>
            <person name="Fragoso G."/>
            <person name="Sanchez-Flores A."/>
            <person name="Estrada K."/>
            <person name="Cevallos M.A."/>
            <person name="Morett E."/>
            <person name="Gonzalez V."/>
            <person name="Portillo T."/>
            <person name="Ochoa-Leyva A."/>
            <person name="Jose M.V."/>
            <person name="Sciutto E."/>
            <person name="Landa A."/>
            <person name="Jimenez L."/>
            <person name="Valdes V."/>
            <person name="Carrero J.C."/>
            <person name="Larralde C."/>
            <person name="Morales-Montor J."/>
            <person name="Limon-Lason J."/>
            <person name="Soberon X."/>
            <person name="Laclette J.P."/>
        </authorList>
    </citation>
    <scope>NUCLEOTIDE SEQUENCE [LARGE SCALE GENOMIC DNA]</scope>
</reference>
<evidence type="ECO:0000313" key="3">
    <source>
        <dbReference type="Proteomes" id="UP000017246"/>
    </source>
</evidence>
<evidence type="ECO:0000313" key="2">
    <source>
        <dbReference type="EMBL" id="CDS41940.1"/>
    </source>
</evidence>